<evidence type="ECO:0000259" key="2">
    <source>
        <dbReference type="Pfam" id="PF05199"/>
    </source>
</evidence>
<dbReference type="PANTHER" id="PTHR11552">
    <property type="entry name" value="GLUCOSE-METHANOL-CHOLINE GMC OXIDOREDUCTASE"/>
    <property type="match status" value="1"/>
</dbReference>
<comment type="similarity">
    <text evidence="1">Belongs to the GMC oxidoreductase family.</text>
</comment>
<dbReference type="Gene3D" id="3.50.50.60">
    <property type="entry name" value="FAD/NAD(P)-binding domain"/>
    <property type="match status" value="1"/>
</dbReference>
<sequence>MEQQDFASLLPADADATVVAGYEAQMKILAAQMRSKDTGFAHYVLYANRGSDGPGGIQAFSRGTVNINTTDPLNTEPVIDYRCLTNPIEADVYVEAIKFLRRYNFETSLASEFGPVEYAPGPEVVSDEDLKAFIASTVLPTTYHPVGTASMLPRELGGVVDQTLRVYGVKNLRVVDASVMPMIPGANTCGPTYAVAEKAAEIIKQGI</sequence>
<dbReference type="InterPro" id="IPR012132">
    <property type="entry name" value="GMC_OxRdtase"/>
</dbReference>
<name>A0AAD9H4D0_9PEZI</name>
<dbReference type="InterPro" id="IPR036188">
    <property type="entry name" value="FAD/NAD-bd_sf"/>
</dbReference>
<comment type="caution">
    <text evidence="3">The sequence shown here is derived from an EMBL/GenBank/DDBJ whole genome shotgun (WGS) entry which is preliminary data.</text>
</comment>
<organism evidence="3 4">
    <name type="scientific">Colletotrichum zoysiae</name>
    <dbReference type="NCBI Taxonomy" id="1216348"/>
    <lineage>
        <taxon>Eukaryota</taxon>
        <taxon>Fungi</taxon>
        <taxon>Dikarya</taxon>
        <taxon>Ascomycota</taxon>
        <taxon>Pezizomycotina</taxon>
        <taxon>Sordariomycetes</taxon>
        <taxon>Hypocreomycetidae</taxon>
        <taxon>Glomerellales</taxon>
        <taxon>Glomerellaceae</taxon>
        <taxon>Colletotrichum</taxon>
        <taxon>Colletotrichum graminicola species complex</taxon>
    </lineage>
</organism>
<dbReference type="PANTHER" id="PTHR11552:SF115">
    <property type="entry name" value="DEHYDROGENASE XPTC-RELATED"/>
    <property type="match status" value="1"/>
</dbReference>
<feature type="domain" description="Glucose-methanol-choline oxidoreductase C-terminal" evidence="2">
    <location>
        <begin position="60"/>
        <end position="196"/>
    </location>
</feature>
<dbReference type="EMBL" id="MU843052">
    <property type="protein sequence ID" value="KAK2022246.1"/>
    <property type="molecule type" value="Genomic_DNA"/>
</dbReference>
<gene>
    <name evidence="3" type="ORF">LX32DRAFT_645669</name>
</gene>
<protein>
    <recommendedName>
        <fullName evidence="2">Glucose-methanol-choline oxidoreductase C-terminal domain-containing protein</fullName>
    </recommendedName>
</protein>
<dbReference type="Proteomes" id="UP001232148">
    <property type="component" value="Unassembled WGS sequence"/>
</dbReference>
<dbReference type="Gene3D" id="3.30.560.10">
    <property type="entry name" value="Glucose Oxidase, domain 3"/>
    <property type="match status" value="1"/>
</dbReference>
<dbReference type="Pfam" id="PF05199">
    <property type="entry name" value="GMC_oxred_C"/>
    <property type="match status" value="1"/>
</dbReference>
<keyword evidence="4" id="KW-1185">Reference proteome</keyword>
<evidence type="ECO:0000313" key="3">
    <source>
        <dbReference type="EMBL" id="KAK2022246.1"/>
    </source>
</evidence>
<dbReference type="SUPFAM" id="SSF51905">
    <property type="entry name" value="FAD/NAD(P)-binding domain"/>
    <property type="match status" value="1"/>
</dbReference>
<accession>A0AAD9H4D0</accession>
<dbReference type="AlphaFoldDB" id="A0AAD9H4D0"/>
<dbReference type="GO" id="GO:0050660">
    <property type="term" value="F:flavin adenine dinucleotide binding"/>
    <property type="evidence" value="ECO:0007669"/>
    <property type="project" value="InterPro"/>
</dbReference>
<proteinExistence type="inferred from homology"/>
<dbReference type="GO" id="GO:0016614">
    <property type="term" value="F:oxidoreductase activity, acting on CH-OH group of donors"/>
    <property type="evidence" value="ECO:0007669"/>
    <property type="project" value="InterPro"/>
</dbReference>
<dbReference type="SUPFAM" id="SSF54373">
    <property type="entry name" value="FAD-linked reductases, C-terminal domain"/>
    <property type="match status" value="1"/>
</dbReference>
<reference evidence="3" key="1">
    <citation type="submission" date="2021-06" db="EMBL/GenBank/DDBJ databases">
        <title>Comparative genomics, transcriptomics and evolutionary studies reveal genomic signatures of adaptation to plant cell wall in hemibiotrophic fungi.</title>
        <authorList>
            <consortium name="DOE Joint Genome Institute"/>
            <person name="Baroncelli R."/>
            <person name="Diaz J.F."/>
            <person name="Benocci T."/>
            <person name="Peng M."/>
            <person name="Battaglia E."/>
            <person name="Haridas S."/>
            <person name="Andreopoulos W."/>
            <person name="Labutti K."/>
            <person name="Pangilinan J."/>
            <person name="Floch G.L."/>
            <person name="Makela M.R."/>
            <person name="Henrissat B."/>
            <person name="Grigoriev I.V."/>
            <person name="Crouch J.A."/>
            <person name="De Vries R.P."/>
            <person name="Sukno S.A."/>
            <person name="Thon M.R."/>
        </authorList>
    </citation>
    <scope>NUCLEOTIDE SEQUENCE</scope>
    <source>
        <strain evidence="3">MAFF235873</strain>
    </source>
</reference>
<dbReference type="GO" id="GO:0044550">
    <property type="term" value="P:secondary metabolite biosynthetic process"/>
    <property type="evidence" value="ECO:0007669"/>
    <property type="project" value="TreeGrafter"/>
</dbReference>
<evidence type="ECO:0000256" key="1">
    <source>
        <dbReference type="ARBA" id="ARBA00010790"/>
    </source>
</evidence>
<evidence type="ECO:0000313" key="4">
    <source>
        <dbReference type="Proteomes" id="UP001232148"/>
    </source>
</evidence>
<dbReference type="InterPro" id="IPR007867">
    <property type="entry name" value="GMC_OxRtase_C"/>
</dbReference>